<dbReference type="EMBL" id="JACEEZ010007418">
    <property type="protein sequence ID" value="KAG0724070.1"/>
    <property type="molecule type" value="Genomic_DNA"/>
</dbReference>
<protein>
    <submittedName>
        <fullName evidence="2">Uncharacterized protein</fullName>
    </submittedName>
</protein>
<dbReference type="AlphaFoldDB" id="A0A8J4YP16"/>
<reference evidence="2" key="1">
    <citation type="submission" date="2020-07" db="EMBL/GenBank/DDBJ databases">
        <title>The High-quality genome of the commercially important snow crab, Chionoecetes opilio.</title>
        <authorList>
            <person name="Jeong J.-H."/>
            <person name="Ryu S."/>
        </authorList>
    </citation>
    <scope>NUCLEOTIDE SEQUENCE</scope>
    <source>
        <strain evidence="2">MADBK_172401_WGS</strain>
        <tissue evidence="2">Digestive gland</tissue>
    </source>
</reference>
<feature type="compositionally biased region" description="Polar residues" evidence="1">
    <location>
        <begin position="347"/>
        <end position="356"/>
    </location>
</feature>
<feature type="compositionally biased region" description="Basic and acidic residues" evidence="1">
    <location>
        <begin position="240"/>
        <end position="249"/>
    </location>
</feature>
<feature type="compositionally biased region" description="Acidic residues" evidence="1">
    <location>
        <begin position="18"/>
        <end position="28"/>
    </location>
</feature>
<feature type="compositionally biased region" description="Basic and acidic residues" evidence="1">
    <location>
        <begin position="258"/>
        <end position="275"/>
    </location>
</feature>
<proteinExistence type="predicted"/>
<feature type="compositionally biased region" description="Low complexity" evidence="1">
    <location>
        <begin position="38"/>
        <end position="51"/>
    </location>
</feature>
<comment type="caution">
    <text evidence="2">The sequence shown here is derived from an EMBL/GenBank/DDBJ whole genome shotgun (WGS) entry which is preliminary data.</text>
</comment>
<feature type="region of interest" description="Disordered" evidence="1">
    <location>
        <begin position="1"/>
        <end position="59"/>
    </location>
</feature>
<keyword evidence="3" id="KW-1185">Reference proteome</keyword>
<sequence length="382" mass="41632">MTSLQSEGQWGEGKTDDMVEDGDMEGGGEESLLPFLCTTTSTPTSPPTTSNTPPPPYTTTAPLINQASLMQHLRWGGERRGADQSQGGEGGGVPVDICLVTSTTNTQVTITPAGHHLTQDMRPPKIAKELPHKPSVAEIKAQYPGVTVLGDIDFSRLPFLMMEMQEFMSDRHERAMEAAGITAEVLQRLEVEAQLLREAEPFYLEDYPARSDREDKNDLSVAPSPTVLQKLNAEIEEMCEGSKDSDTHPHVSPLSPKVKGENEDRKRGENGHDGGQRNTDSPPLSPPRKRVKIETETQSTSNPEKCAGTSGSKRENVDSPLHSPSRKRRKIGTETQVKSPPEKCGGTSVSTISSAAQDALQHAPPKQLIERLLREARMLTEG</sequence>
<organism evidence="2 3">
    <name type="scientific">Chionoecetes opilio</name>
    <name type="common">Atlantic snow crab</name>
    <name type="synonym">Cancer opilio</name>
    <dbReference type="NCBI Taxonomy" id="41210"/>
    <lineage>
        <taxon>Eukaryota</taxon>
        <taxon>Metazoa</taxon>
        <taxon>Ecdysozoa</taxon>
        <taxon>Arthropoda</taxon>
        <taxon>Crustacea</taxon>
        <taxon>Multicrustacea</taxon>
        <taxon>Malacostraca</taxon>
        <taxon>Eumalacostraca</taxon>
        <taxon>Eucarida</taxon>
        <taxon>Decapoda</taxon>
        <taxon>Pleocyemata</taxon>
        <taxon>Brachyura</taxon>
        <taxon>Eubrachyura</taxon>
        <taxon>Majoidea</taxon>
        <taxon>Majidae</taxon>
        <taxon>Chionoecetes</taxon>
    </lineage>
</organism>
<evidence type="ECO:0000313" key="3">
    <source>
        <dbReference type="Proteomes" id="UP000770661"/>
    </source>
</evidence>
<feature type="compositionally biased region" description="Basic and acidic residues" evidence="1">
    <location>
        <begin position="207"/>
        <end position="218"/>
    </location>
</feature>
<evidence type="ECO:0000256" key="1">
    <source>
        <dbReference type="SAM" id="MobiDB-lite"/>
    </source>
</evidence>
<name>A0A8J4YP16_CHIOP</name>
<evidence type="ECO:0000313" key="2">
    <source>
        <dbReference type="EMBL" id="KAG0724070.1"/>
    </source>
</evidence>
<dbReference type="Proteomes" id="UP000770661">
    <property type="component" value="Unassembled WGS sequence"/>
</dbReference>
<gene>
    <name evidence="2" type="ORF">GWK47_041412</name>
</gene>
<accession>A0A8J4YP16</accession>
<feature type="region of interest" description="Disordered" evidence="1">
    <location>
        <begin position="239"/>
        <end position="363"/>
    </location>
</feature>
<dbReference type="OrthoDB" id="6352748at2759"/>
<feature type="region of interest" description="Disordered" evidence="1">
    <location>
        <begin position="207"/>
        <end position="226"/>
    </location>
</feature>